<evidence type="ECO:0000313" key="2">
    <source>
        <dbReference type="EMBL" id="HFW31763.1"/>
    </source>
</evidence>
<feature type="domain" description="Xylose isomerase-like TIM barrel" evidence="1">
    <location>
        <begin position="22"/>
        <end position="234"/>
    </location>
</feature>
<dbReference type="GO" id="GO:0016853">
    <property type="term" value="F:isomerase activity"/>
    <property type="evidence" value="ECO:0007669"/>
    <property type="project" value="UniProtKB-KW"/>
</dbReference>
<dbReference type="InterPro" id="IPR036237">
    <property type="entry name" value="Xyl_isomerase-like_sf"/>
</dbReference>
<proteinExistence type="predicted"/>
<reference evidence="2" key="1">
    <citation type="journal article" date="2020" name="mSystems">
        <title>Genome- and Community-Level Interaction Insights into Carbon Utilization and Element Cycling Functions of Hydrothermarchaeota in Hydrothermal Sediment.</title>
        <authorList>
            <person name="Zhou Z."/>
            <person name="Liu Y."/>
            <person name="Xu W."/>
            <person name="Pan J."/>
            <person name="Luo Z.H."/>
            <person name="Li M."/>
        </authorList>
    </citation>
    <scope>NUCLEOTIDE SEQUENCE [LARGE SCALE GENOMIC DNA]</scope>
    <source>
        <strain evidence="2">SpSt-87</strain>
    </source>
</reference>
<accession>A0A7C3RB30</accession>
<gene>
    <name evidence="2" type="ORF">ENW66_02245</name>
</gene>
<dbReference type="InterPro" id="IPR050312">
    <property type="entry name" value="IolE/XylAMocC-like"/>
</dbReference>
<evidence type="ECO:0000259" key="1">
    <source>
        <dbReference type="Pfam" id="PF01261"/>
    </source>
</evidence>
<organism evidence="2">
    <name type="scientific">Archaeoglobus fulgidus</name>
    <dbReference type="NCBI Taxonomy" id="2234"/>
    <lineage>
        <taxon>Archaea</taxon>
        <taxon>Methanobacteriati</taxon>
        <taxon>Methanobacteriota</taxon>
        <taxon>Archaeoglobi</taxon>
        <taxon>Archaeoglobales</taxon>
        <taxon>Archaeoglobaceae</taxon>
        <taxon>Archaeoglobus</taxon>
    </lineage>
</organism>
<dbReference type="Pfam" id="PF01261">
    <property type="entry name" value="AP_endonuc_2"/>
    <property type="match status" value="1"/>
</dbReference>
<comment type="caution">
    <text evidence="2">The sequence shown here is derived from an EMBL/GenBank/DDBJ whole genome shotgun (WGS) entry which is preliminary data.</text>
</comment>
<sequence>MKLLFSSMFLYEYSTDIIAKAVQLAEYDGVEFWPETPYFWVDRAMEKLECLRDFDNAIHAPVLDLNPVSVNKDLCDLTLKETLFSIALASKIRAQPVTLHAGKRSAAREPVWADYLSLNRYLRISSRFAKIKGVRIGLENSENRINNLCRTADEIKEFIDAHDIMFTFDIKHAILNGGVEEFFELFSRICNVHVSYYDEKGRHVQPSKGKEIEGVLKELSELGYNGPLTVELDDLGIGNMDFARKVEILRREGRFVEKFFKR</sequence>
<dbReference type="Gene3D" id="3.20.20.150">
    <property type="entry name" value="Divalent-metal-dependent TIM barrel enzymes"/>
    <property type="match status" value="1"/>
</dbReference>
<dbReference type="InterPro" id="IPR013022">
    <property type="entry name" value="Xyl_isomerase-like_TIM-brl"/>
</dbReference>
<dbReference type="PANTHER" id="PTHR12110:SF21">
    <property type="entry name" value="XYLOSE ISOMERASE-LIKE TIM BARREL DOMAIN-CONTAINING PROTEIN"/>
    <property type="match status" value="1"/>
</dbReference>
<dbReference type="AlphaFoldDB" id="A0A7C3RB30"/>
<dbReference type="SUPFAM" id="SSF51658">
    <property type="entry name" value="Xylose isomerase-like"/>
    <property type="match status" value="1"/>
</dbReference>
<name>A0A7C3RB30_ARCFL</name>
<keyword evidence="2" id="KW-0413">Isomerase</keyword>
<dbReference type="EMBL" id="DTLB01000010">
    <property type="protein sequence ID" value="HFW31763.1"/>
    <property type="molecule type" value="Genomic_DNA"/>
</dbReference>
<dbReference type="PANTHER" id="PTHR12110">
    <property type="entry name" value="HYDROXYPYRUVATE ISOMERASE"/>
    <property type="match status" value="1"/>
</dbReference>
<protein>
    <submittedName>
        <fullName evidence="2">Sugar phosphate isomerase/epimerase</fullName>
    </submittedName>
</protein>